<organism evidence="7 8">
    <name type="scientific">Sphingopyxis lindanitolerans</name>
    <dbReference type="NCBI Taxonomy" id="2054227"/>
    <lineage>
        <taxon>Bacteria</taxon>
        <taxon>Pseudomonadati</taxon>
        <taxon>Pseudomonadota</taxon>
        <taxon>Alphaproteobacteria</taxon>
        <taxon>Sphingomonadales</taxon>
        <taxon>Sphingomonadaceae</taxon>
        <taxon>Sphingopyxis</taxon>
    </lineage>
</organism>
<dbReference type="Pfam" id="PF09339">
    <property type="entry name" value="HTH_IclR"/>
    <property type="match status" value="1"/>
</dbReference>
<evidence type="ECO:0000256" key="3">
    <source>
        <dbReference type="ARBA" id="ARBA00023163"/>
    </source>
</evidence>
<dbReference type="Gene3D" id="1.10.10.10">
    <property type="entry name" value="Winged helix-like DNA-binding domain superfamily/Winged helix DNA-binding domain"/>
    <property type="match status" value="1"/>
</dbReference>
<evidence type="ECO:0000256" key="4">
    <source>
        <dbReference type="SAM" id="MobiDB-lite"/>
    </source>
</evidence>
<dbReference type="PROSITE" id="PS51078">
    <property type="entry name" value="ICLR_ED"/>
    <property type="match status" value="1"/>
</dbReference>
<dbReference type="InterPro" id="IPR014757">
    <property type="entry name" value="Tscrpt_reg_IclR_C"/>
</dbReference>
<dbReference type="InterPro" id="IPR029016">
    <property type="entry name" value="GAF-like_dom_sf"/>
</dbReference>
<dbReference type="GO" id="GO:0003677">
    <property type="term" value="F:DNA binding"/>
    <property type="evidence" value="ECO:0007669"/>
    <property type="project" value="UniProtKB-KW"/>
</dbReference>
<keyword evidence="2" id="KW-0238">DNA-binding</keyword>
<proteinExistence type="predicted"/>
<dbReference type="Gene3D" id="3.30.450.40">
    <property type="match status" value="1"/>
</dbReference>
<dbReference type="GO" id="GO:0045892">
    <property type="term" value="P:negative regulation of DNA-templated transcription"/>
    <property type="evidence" value="ECO:0007669"/>
    <property type="project" value="TreeGrafter"/>
</dbReference>
<evidence type="ECO:0000313" key="8">
    <source>
        <dbReference type="Proteomes" id="UP000238954"/>
    </source>
</evidence>
<name>A0A2S8B8W1_9SPHN</name>
<dbReference type="GO" id="GO:0003700">
    <property type="term" value="F:DNA-binding transcription factor activity"/>
    <property type="evidence" value="ECO:0007669"/>
    <property type="project" value="TreeGrafter"/>
</dbReference>
<feature type="domain" description="HTH iclR-type" evidence="5">
    <location>
        <begin position="6"/>
        <end position="68"/>
    </location>
</feature>
<dbReference type="AlphaFoldDB" id="A0A2S8B8W1"/>
<dbReference type="InterPro" id="IPR036388">
    <property type="entry name" value="WH-like_DNA-bd_sf"/>
</dbReference>
<dbReference type="EMBL" id="PHFW01000002">
    <property type="protein sequence ID" value="PQM28842.1"/>
    <property type="molecule type" value="Genomic_DNA"/>
</dbReference>
<reference evidence="8" key="1">
    <citation type="submission" date="2017-11" db="EMBL/GenBank/DDBJ databases">
        <title>The complete genome sequence of Sphingopyxis pomeranensis sp. nov. strain WS5A3p.</title>
        <authorList>
            <person name="Kaminski M.A."/>
        </authorList>
    </citation>
    <scope>NUCLEOTIDE SEQUENCE [LARGE SCALE GENOMIC DNA]</scope>
    <source>
        <strain evidence="8">WS5A3p</strain>
    </source>
</reference>
<accession>A0A2S8B8W1</accession>
<dbReference type="InterPro" id="IPR036390">
    <property type="entry name" value="WH_DNA-bd_sf"/>
</dbReference>
<evidence type="ECO:0000259" key="5">
    <source>
        <dbReference type="PROSITE" id="PS51077"/>
    </source>
</evidence>
<feature type="compositionally biased region" description="Basic and acidic residues" evidence="4">
    <location>
        <begin position="248"/>
        <end position="257"/>
    </location>
</feature>
<dbReference type="InterPro" id="IPR005471">
    <property type="entry name" value="Tscrpt_reg_IclR_N"/>
</dbReference>
<dbReference type="PROSITE" id="PS51077">
    <property type="entry name" value="HTH_ICLR"/>
    <property type="match status" value="1"/>
</dbReference>
<dbReference type="OrthoDB" id="1634354at2"/>
<keyword evidence="8" id="KW-1185">Reference proteome</keyword>
<feature type="region of interest" description="Disordered" evidence="4">
    <location>
        <begin position="248"/>
        <end position="271"/>
    </location>
</feature>
<dbReference type="InterPro" id="IPR050707">
    <property type="entry name" value="HTH_MetabolicPath_Reg"/>
</dbReference>
<keyword evidence="3" id="KW-0804">Transcription</keyword>
<dbReference type="SUPFAM" id="SSF55781">
    <property type="entry name" value="GAF domain-like"/>
    <property type="match status" value="1"/>
</dbReference>
<dbReference type="SUPFAM" id="SSF46785">
    <property type="entry name" value="Winged helix' DNA-binding domain"/>
    <property type="match status" value="1"/>
</dbReference>
<dbReference type="SMART" id="SM00346">
    <property type="entry name" value="HTH_ICLR"/>
    <property type="match status" value="1"/>
</dbReference>
<sequence>MKRRPVKSASRTFEVLELFRDRRKPLRLNEIYSALGYPQSSTTNLLKSMVIEGYLNYNRATRTYLPTLQVASLGSWIFSHIALANGYQWLIEELFRLTDETVVLVTQNDLFIQYMMMRVPHHPHKRPPNPGEMRLMLDASSGMALMSQMRDREIDKIYRYSNYYGLNPGQQISLPDVMQHIRWIRHTGYCYWPDHPVPGIGSIAMPLGETLHGIPLVLGIGGTTERLSPRRAELVEIMRDTIAEFRRRYPHEDRPSSEPDDYLDELAVAAE</sequence>
<feature type="domain" description="IclR-ED" evidence="6">
    <location>
        <begin position="69"/>
        <end position="271"/>
    </location>
</feature>
<dbReference type="Pfam" id="PF01614">
    <property type="entry name" value="IclR_C"/>
    <property type="match status" value="1"/>
</dbReference>
<dbReference type="Proteomes" id="UP000238954">
    <property type="component" value="Chromosome"/>
</dbReference>
<gene>
    <name evidence="7" type="ORF">CVO77_10520</name>
</gene>
<dbReference type="PANTHER" id="PTHR30136:SF35">
    <property type="entry name" value="HTH-TYPE TRANSCRIPTIONAL REGULATOR RV1719"/>
    <property type="match status" value="1"/>
</dbReference>
<comment type="caution">
    <text evidence="7">The sequence shown here is derived from an EMBL/GenBank/DDBJ whole genome shotgun (WGS) entry which is preliminary data.</text>
</comment>
<keyword evidence="1" id="KW-0805">Transcription regulation</keyword>
<protein>
    <submittedName>
        <fullName evidence="7">IclR family transcriptional regulator</fullName>
    </submittedName>
</protein>
<evidence type="ECO:0000259" key="6">
    <source>
        <dbReference type="PROSITE" id="PS51078"/>
    </source>
</evidence>
<evidence type="ECO:0000256" key="1">
    <source>
        <dbReference type="ARBA" id="ARBA00023015"/>
    </source>
</evidence>
<evidence type="ECO:0000313" key="7">
    <source>
        <dbReference type="EMBL" id="PQM28842.1"/>
    </source>
</evidence>
<evidence type="ECO:0000256" key="2">
    <source>
        <dbReference type="ARBA" id="ARBA00023125"/>
    </source>
</evidence>
<dbReference type="PANTHER" id="PTHR30136">
    <property type="entry name" value="HELIX-TURN-HELIX TRANSCRIPTIONAL REGULATOR, ICLR FAMILY"/>
    <property type="match status" value="1"/>
</dbReference>